<dbReference type="SUPFAM" id="SSF54427">
    <property type="entry name" value="NTF2-like"/>
    <property type="match status" value="1"/>
</dbReference>
<name>A0ABM8HEE1_9MICO</name>
<organism evidence="2">
    <name type="scientific">Barrientosiimonas endolithica</name>
    <dbReference type="NCBI Taxonomy" id="1535208"/>
    <lineage>
        <taxon>Bacteria</taxon>
        <taxon>Bacillati</taxon>
        <taxon>Actinomycetota</taxon>
        <taxon>Actinomycetes</taxon>
        <taxon>Micrococcales</taxon>
        <taxon>Dermacoccaceae</taxon>
        <taxon>Barrientosiimonas</taxon>
    </lineage>
</organism>
<accession>A0ABM8HEE1</accession>
<proteinExistence type="predicted"/>
<sequence>MTTPTPPRETALSFLHAWAASDMDTARNYLAEDITFESPQTSLTGAHAVAEVMDQFAQAVEDITVLVVADDGDHVVVMYDMHTGPFGTIRAAEHYTIRDGHIVADVLVFDTASLHQQ</sequence>
<dbReference type="Gene3D" id="3.10.450.50">
    <property type="match status" value="1"/>
</dbReference>
<evidence type="ECO:0000259" key="1">
    <source>
        <dbReference type="Pfam" id="PF12680"/>
    </source>
</evidence>
<reference evidence="2" key="1">
    <citation type="journal article" date="2014" name="Int. J. Syst. Evol. Microbiol.">
        <title>Complete genome of a new Firmicutes species belonging to the dominant human colonic microbiota ('Ruminococcus bicirculans') reveals two chromosomes and a selective capacity to utilize plant glucans.</title>
        <authorList>
            <consortium name="NISC Comparative Sequencing Program"/>
            <person name="Wegmann U."/>
            <person name="Louis P."/>
            <person name="Goesmann A."/>
            <person name="Henrissat B."/>
            <person name="Duncan S.H."/>
            <person name="Flint H.J."/>
        </authorList>
    </citation>
    <scope>NUCLEOTIDE SEQUENCE</scope>
    <source>
        <strain evidence="2">NBRC 110608</strain>
    </source>
</reference>
<dbReference type="RefSeq" id="WP_289231397.1">
    <property type="nucleotide sequence ID" value="NZ_AP027735.1"/>
</dbReference>
<protein>
    <recommendedName>
        <fullName evidence="1">SnoaL-like domain-containing protein</fullName>
    </recommendedName>
</protein>
<reference evidence="2" key="2">
    <citation type="submission" date="2023-02" db="EMBL/GenBank/DDBJ databases">
        <authorList>
            <person name="Sun Q."/>
            <person name="Mori K."/>
        </authorList>
    </citation>
    <scope>NUCLEOTIDE SEQUENCE</scope>
    <source>
        <strain evidence="2">NBRC 110608</strain>
    </source>
</reference>
<dbReference type="InterPro" id="IPR037401">
    <property type="entry name" value="SnoaL-like"/>
</dbReference>
<evidence type="ECO:0000313" key="2">
    <source>
        <dbReference type="EMBL" id="BDZ59356.1"/>
    </source>
</evidence>
<feature type="domain" description="SnoaL-like" evidence="1">
    <location>
        <begin position="14"/>
        <end position="103"/>
    </location>
</feature>
<dbReference type="InterPro" id="IPR032710">
    <property type="entry name" value="NTF2-like_dom_sf"/>
</dbReference>
<gene>
    <name evidence="2" type="ORF">GCM10025872_30130</name>
</gene>
<dbReference type="Pfam" id="PF12680">
    <property type="entry name" value="SnoaL_2"/>
    <property type="match status" value="1"/>
</dbReference>
<dbReference type="EMBL" id="AP027735">
    <property type="protein sequence ID" value="BDZ59356.1"/>
    <property type="molecule type" value="Genomic_DNA"/>
</dbReference>